<reference evidence="4" key="1">
    <citation type="submission" date="2019-06" db="EMBL/GenBank/DDBJ databases">
        <authorList>
            <consortium name="Wellcome Sanger Institute Data Sharing"/>
        </authorList>
    </citation>
    <scope>NUCLEOTIDE SEQUENCE [LARGE SCALE GENOMIC DNA]</scope>
</reference>
<dbReference type="FunCoup" id="A0A673CG03">
    <property type="interactions" value="193"/>
</dbReference>
<evidence type="ECO:0000256" key="1">
    <source>
        <dbReference type="ARBA" id="ARBA00023054"/>
    </source>
</evidence>
<keyword evidence="1 2" id="KW-0175">Coiled coil</keyword>
<sequence>TSFSLNAVWHHPLGRKKYKYFLEQPPSLTGAGRDISFLCDASTTQRKTFLPPLTDRISNENLSVSDSLVPEEYHIVKNKGLQSLEFYEDAFTVQLKDDEQRLRVFPSLRPSGRQEVMQLMRMMDDMLEKAGVEQQMEELNELSQMEGLLDLVRAEQNIYNIVFHEVIRQVSVGCVERGQLLAKLRQRYQSLLERIPHRLKALHTEVVAQRALDRQLTTEIHRIKTSMQQLSVELSRIREHDAFVSQQAERAHQQLEEALSHTHNNSDVVQGYHELYELQRSRLEAQLLQMTEDRDCWSQLTYSLALKVISVKKLHLVSQLHASEQTWYKAAEHCSMYLGSKDTEDLKDLVGLKDMWKEELTAFMSRMKKTDYAHCEQISAIHQGVAKQMDKGGVRAFYNLTVSPFKCVILCLQVLALQTERYQGEELLCCQQTLGKLSVIQEKWLKISGQLLRRHSTSNSAPSGHAHTLSKLDSVMSELQKKLNNHVNGENGIHSHIMALVGLVDSWITNLTDMIKNKQTMPVLDWTKLEKTLGKWHSLAEDALQKISALGGVCCACLLWFYWFCTCIRFLFSQITSIHVAQTHWMLNLLLLMVPDYDEDQDPGPLNRYNTGISAQQLEEDAKVLSDKLDFYTKYFTSSCQLIVEEQIVKSPLQVTAENEMHECRNVSAMFRTSVDVDDTDRCVCVCVCVSLLVSDSEVQLQNAEQRALKAQEDLQEALEKIQDLERQLQGRPSLEAHQEPQGTQTSAHTNTH</sequence>
<protein>
    <submittedName>
        <fullName evidence="4">Axonemal dynein light chain domain containing 1</fullName>
    </submittedName>
</protein>
<dbReference type="InterPro" id="IPR052845">
    <property type="entry name" value="Axonemal_dynein_LC_domain"/>
</dbReference>
<evidence type="ECO:0000256" key="3">
    <source>
        <dbReference type="SAM" id="MobiDB-lite"/>
    </source>
</evidence>
<reference evidence="4" key="3">
    <citation type="submission" date="2025-09" db="UniProtKB">
        <authorList>
            <consortium name="Ensembl"/>
        </authorList>
    </citation>
    <scope>IDENTIFICATION</scope>
</reference>
<organism evidence="4 5">
    <name type="scientific">Sphaeramia orbicularis</name>
    <name type="common">orbiculate cardinalfish</name>
    <dbReference type="NCBI Taxonomy" id="375764"/>
    <lineage>
        <taxon>Eukaryota</taxon>
        <taxon>Metazoa</taxon>
        <taxon>Chordata</taxon>
        <taxon>Craniata</taxon>
        <taxon>Vertebrata</taxon>
        <taxon>Euteleostomi</taxon>
        <taxon>Actinopterygii</taxon>
        <taxon>Neopterygii</taxon>
        <taxon>Teleostei</taxon>
        <taxon>Neoteleostei</taxon>
        <taxon>Acanthomorphata</taxon>
        <taxon>Gobiaria</taxon>
        <taxon>Kurtiformes</taxon>
        <taxon>Apogonoidei</taxon>
        <taxon>Apogonidae</taxon>
        <taxon>Apogoninae</taxon>
        <taxon>Sphaeramia</taxon>
    </lineage>
</organism>
<dbReference type="GO" id="GO:0005737">
    <property type="term" value="C:cytoplasm"/>
    <property type="evidence" value="ECO:0007669"/>
    <property type="project" value="UniProtKB-ARBA"/>
</dbReference>
<keyword evidence="5" id="KW-1185">Reference proteome</keyword>
<dbReference type="PANTHER" id="PTHR23052">
    <property type="entry name" value="AXONEMAL DYNEIN LIGHT CHAIN DOMAIN-CONTAINING PROTEIN 1"/>
    <property type="match status" value="1"/>
</dbReference>
<reference evidence="4" key="2">
    <citation type="submission" date="2025-08" db="UniProtKB">
        <authorList>
            <consortium name="Ensembl"/>
        </authorList>
    </citation>
    <scope>IDENTIFICATION</scope>
</reference>
<accession>A0A673CG03</accession>
<dbReference type="PANTHER" id="PTHR23052:SF1">
    <property type="entry name" value="AXONEMAL DYNEIN LIGHT CHAIN DOMAIN-CONTAINING PROTEIN 1"/>
    <property type="match status" value="1"/>
</dbReference>
<proteinExistence type="predicted"/>
<evidence type="ECO:0000256" key="2">
    <source>
        <dbReference type="SAM" id="Coils"/>
    </source>
</evidence>
<dbReference type="AlphaFoldDB" id="A0A673CG03"/>
<dbReference type="Proteomes" id="UP000472271">
    <property type="component" value="Chromosome 4"/>
</dbReference>
<feature type="compositionally biased region" description="Polar residues" evidence="3">
    <location>
        <begin position="741"/>
        <end position="753"/>
    </location>
</feature>
<name>A0A673CG03_9TELE</name>
<feature type="region of interest" description="Disordered" evidence="3">
    <location>
        <begin position="731"/>
        <end position="753"/>
    </location>
</feature>
<dbReference type="InterPro" id="IPR019347">
    <property type="entry name" value="Axonemal_dynein_light_chain"/>
</dbReference>
<dbReference type="Pfam" id="PF10211">
    <property type="entry name" value="Ax_dynein_light"/>
    <property type="match status" value="1"/>
</dbReference>
<dbReference type="Ensembl" id="ENSSORT00005052875.1">
    <property type="protein sequence ID" value="ENSSORP00005051642.1"/>
    <property type="gene ID" value="ENSSORG00005023314.1"/>
</dbReference>
<dbReference type="InParanoid" id="A0A673CG03"/>
<feature type="coiled-coil region" evidence="2">
    <location>
        <begin position="245"/>
        <end position="293"/>
    </location>
</feature>
<evidence type="ECO:0000313" key="4">
    <source>
        <dbReference type="Ensembl" id="ENSSORP00005051642.1"/>
    </source>
</evidence>
<evidence type="ECO:0000313" key="5">
    <source>
        <dbReference type="Proteomes" id="UP000472271"/>
    </source>
</evidence>